<evidence type="ECO:0000313" key="2">
    <source>
        <dbReference type="Proteomes" id="UP000191901"/>
    </source>
</evidence>
<organism evidence="1 2">
    <name type="scientific">Halomicronema hongdechloris C2206</name>
    <dbReference type="NCBI Taxonomy" id="1641165"/>
    <lineage>
        <taxon>Bacteria</taxon>
        <taxon>Bacillati</taxon>
        <taxon>Cyanobacteriota</taxon>
        <taxon>Cyanophyceae</taxon>
        <taxon>Nodosilineales</taxon>
        <taxon>Nodosilineaceae</taxon>
        <taxon>Halomicronema</taxon>
    </lineage>
</organism>
<proteinExistence type="predicted"/>
<sequence length="60" mass="6377">MTSRGHKLVLDDRNDQVQLLHAGGAELTMTNTAITLKIGATQVELSASGVNINNGAFQVR</sequence>
<dbReference type="RefSeq" id="WP_202978927.1">
    <property type="nucleotide sequence ID" value="NZ_CP021983.2"/>
</dbReference>
<protein>
    <submittedName>
        <fullName evidence="1">Uncharacterized protein</fullName>
    </submittedName>
</protein>
<gene>
    <name evidence="1" type="ORF">XM38_039900</name>
</gene>
<dbReference type="EMBL" id="CP021983">
    <property type="protein sequence ID" value="ASC73028.1"/>
    <property type="molecule type" value="Genomic_DNA"/>
</dbReference>
<dbReference type="KEGG" id="hhg:XM38_039900"/>
<name>A0A1Z3HRV8_9CYAN</name>
<dbReference type="AlphaFoldDB" id="A0A1Z3HRV8"/>
<evidence type="ECO:0000313" key="1">
    <source>
        <dbReference type="EMBL" id="ASC73028.1"/>
    </source>
</evidence>
<dbReference type="Proteomes" id="UP000191901">
    <property type="component" value="Chromosome"/>
</dbReference>
<accession>A0A1Z3HRV8</accession>
<reference evidence="1 2" key="1">
    <citation type="journal article" date="2016" name="Biochim. Biophys. Acta">
        <title>Characterization of red-shifted phycobilisomes isolated from the chlorophyll f-containing cyanobacterium Halomicronema hongdechloris.</title>
        <authorList>
            <person name="Li Y."/>
            <person name="Lin Y."/>
            <person name="Garvey C.J."/>
            <person name="Birch D."/>
            <person name="Corkery R.W."/>
            <person name="Loughlin P.C."/>
            <person name="Scheer H."/>
            <person name="Willows R.D."/>
            <person name="Chen M."/>
        </authorList>
    </citation>
    <scope>NUCLEOTIDE SEQUENCE [LARGE SCALE GENOMIC DNA]</scope>
    <source>
        <strain evidence="1 2">C2206</strain>
    </source>
</reference>
<keyword evidence="2" id="KW-1185">Reference proteome</keyword>